<evidence type="ECO:0000313" key="3">
    <source>
        <dbReference type="Proteomes" id="UP000019374"/>
    </source>
</evidence>
<feature type="region of interest" description="Disordered" evidence="1">
    <location>
        <begin position="86"/>
        <end position="112"/>
    </location>
</feature>
<dbReference type="Gene3D" id="3.50.50.60">
    <property type="entry name" value="FAD/NAD(P)-binding domain"/>
    <property type="match status" value="1"/>
</dbReference>
<sequence>MATDRKRQLGHASSLDFYKQSLKLVPRTSKLLSGAELATDIKSASDWSHTASSYHLASTRICGDAGCFIDSKKTVASYTHFFVGRRQRPEADPVPGGARDSGHGRGGVPEGL</sequence>
<dbReference type="EMBL" id="KE652686">
    <property type="protein sequence ID" value="EQL00824.1"/>
    <property type="molecule type" value="Genomic_DNA"/>
</dbReference>
<reference evidence="2 3" key="1">
    <citation type="journal article" date="2013" name="Chin. Sci. Bull.">
        <title>Genome survey uncovers the secrets of sex and lifestyle in caterpillar fungus.</title>
        <authorList>
            <person name="Hu X."/>
            <person name="Zhang Y."/>
            <person name="Xiao G."/>
            <person name="Zheng P."/>
            <person name="Xia Y."/>
            <person name="Zhang X."/>
            <person name="St Leger R.J."/>
            <person name="Liu X."/>
            <person name="Wang C."/>
        </authorList>
    </citation>
    <scope>NUCLEOTIDE SEQUENCE [LARGE SCALE GENOMIC DNA]</scope>
    <source>
        <strain evidence="3">Co18 / CGMCC 3.14243</strain>
        <tissue evidence="2">Fruit-body</tissue>
    </source>
</reference>
<name>T5AE12_OPHSC</name>
<proteinExistence type="predicted"/>
<accession>T5AE12</accession>
<dbReference type="AlphaFoldDB" id="T5AE12"/>
<evidence type="ECO:0000256" key="1">
    <source>
        <dbReference type="SAM" id="MobiDB-lite"/>
    </source>
</evidence>
<protein>
    <submittedName>
        <fullName evidence="2">RadH flavin-dependent halogenase</fullName>
    </submittedName>
</protein>
<dbReference type="Proteomes" id="UP000019374">
    <property type="component" value="Unassembled WGS sequence"/>
</dbReference>
<organism evidence="2 3">
    <name type="scientific">Ophiocordyceps sinensis (strain Co18 / CGMCC 3.14243)</name>
    <name type="common">Yarsagumba caterpillar fungus</name>
    <name type="synonym">Hirsutella sinensis</name>
    <dbReference type="NCBI Taxonomy" id="911162"/>
    <lineage>
        <taxon>Eukaryota</taxon>
        <taxon>Fungi</taxon>
        <taxon>Dikarya</taxon>
        <taxon>Ascomycota</taxon>
        <taxon>Pezizomycotina</taxon>
        <taxon>Sordariomycetes</taxon>
        <taxon>Hypocreomycetidae</taxon>
        <taxon>Hypocreales</taxon>
        <taxon>Ophiocordycipitaceae</taxon>
        <taxon>Ophiocordyceps</taxon>
    </lineage>
</organism>
<gene>
    <name evidence="2" type="ORF">OCS_03460</name>
</gene>
<evidence type="ECO:0000313" key="2">
    <source>
        <dbReference type="EMBL" id="EQL00824.1"/>
    </source>
</evidence>
<dbReference type="HOGENOM" id="CLU_2146607_0_0_1"/>
<dbReference type="InterPro" id="IPR036188">
    <property type="entry name" value="FAD/NAD-bd_sf"/>
</dbReference>